<sequence>MKYIPLFDEVTSALNFGTSHCRVVGGCDLYTTKAAGSDKKLYRNIEKTLNSQYFSLLRYSVSVSPPQEGLSPLALSRPSPFGLLSQTSSRRTFAYLIATLNASHPDYDFSHILSPTDFRRERSLKKVMHTIDVTLCSLRPSTSDISSHAPSEKNHNPTSSSRSKIPNWSPQMWSMIDSEMDLKNCAIFSWAPSDEPFDGDMGSLWQLNYFFFNKNLKRVTYLYVRAIPTVTHISRKTAGLLKRRASENESSAKTHAENRLGDMADNDNYMEQADLDEEDSILWNNDTEFDLESSYFLSDEDE</sequence>
<dbReference type="Proteomes" id="UP000283383">
    <property type="component" value="Unassembled WGS sequence"/>
</dbReference>
<evidence type="ECO:0000313" key="4">
    <source>
        <dbReference type="Proteomes" id="UP000283383"/>
    </source>
</evidence>
<dbReference type="Pfam" id="PF09174">
    <property type="entry name" value="Maf1"/>
    <property type="match status" value="1"/>
</dbReference>
<keyword evidence="1" id="KW-0805">Transcription regulation</keyword>
<evidence type="ECO:0000313" key="3">
    <source>
        <dbReference type="EMBL" id="RKF65050.1"/>
    </source>
</evidence>
<dbReference type="Gene3D" id="3.40.1000.50">
    <property type="entry name" value="Repressor of RNA polymerase III transcription Maf1"/>
    <property type="match status" value="1"/>
</dbReference>
<comment type="function">
    <text evidence="1">Mediator of diverse signals that repress RNA polymerase III transcription. Inhibits the de novo assembly of TFIIIB onto DNA.</text>
</comment>
<dbReference type="EMBL" id="MCBQ01012707">
    <property type="protein sequence ID" value="RKF65050.1"/>
    <property type="molecule type" value="Genomic_DNA"/>
</dbReference>
<evidence type="ECO:0000256" key="1">
    <source>
        <dbReference type="PIRNR" id="PIRNR037240"/>
    </source>
</evidence>
<dbReference type="PANTHER" id="PTHR22504">
    <property type="entry name" value="REPRESSOR OF RNA POLYMERASE III TRANSCRIPTION MAF1"/>
    <property type="match status" value="1"/>
</dbReference>
<keyword evidence="1" id="KW-0804">Transcription</keyword>
<keyword evidence="4" id="KW-1185">Reference proteome</keyword>
<dbReference type="PIRSF" id="PIRSF037240">
    <property type="entry name" value="RNA_polIII_Trep_MAF1"/>
    <property type="match status" value="1"/>
</dbReference>
<gene>
    <name evidence="3" type="ORF">GcM3_127004</name>
</gene>
<proteinExistence type="inferred from homology"/>
<dbReference type="GO" id="GO:0016480">
    <property type="term" value="P:negative regulation of transcription by RNA polymerase III"/>
    <property type="evidence" value="ECO:0007669"/>
    <property type="project" value="UniProtKB-UniRule"/>
</dbReference>
<organism evidence="3 4">
    <name type="scientific">Golovinomyces cichoracearum</name>
    <dbReference type="NCBI Taxonomy" id="62708"/>
    <lineage>
        <taxon>Eukaryota</taxon>
        <taxon>Fungi</taxon>
        <taxon>Dikarya</taxon>
        <taxon>Ascomycota</taxon>
        <taxon>Pezizomycotina</taxon>
        <taxon>Leotiomycetes</taxon>
        <taxon>Erysiphales</taxon>
        <taxon>Erysiphaceae</taxon>
        <taxon>Golovinomyces</taxon>
    </lineage>
</organism>
<evidence type="ECO:0000256" key="2">
    <source>
        <dbReference type="SAM" id="MobiDB-lite"/>
    </source>
</evidence>
<comment type="caution">
    <text evidence="3">The sequence shown here is derived from an EMBL/GenBank/DDBJ whole genome shotgun (WGS) entry which is preliminary data.</text>
</comment>
<dbReference type="GO" id="GO:0005634">
    <property type="term" value="C:nucleus"/>
    <property type="evidence" value="ECO:0007669"/>
    <property type="project" value="UniProtKB-SubCell"/>
</dbReference>
<name>A0A420I5T0_9PEZI</name>
<dbReference type="GO" id="GO:0000994">
    <property type="term" value="F:RNA polymerase III core binding"/>
    <property type="evidence" value="ECO:0007669"/>
    <property type="project" value="TreeGrafter"/>
</dbReference>
<reference evidence="3 4" key="1">
    <citation type="journal article" date="2018" name="BMC Genomics">
        <title>Comparative genome analyses reveal sequence features reflecting distinct modes of host-adaptation between dicot and monocot powdery mildew.</title>
        <authorList>
            <person name="Wu Y."/>
            <person name="Ma X."/>
            <person name="Pan Z."/>
            <person name="Kale S.D."/>
            <person name="Song Y."/>
            <person name="King H."/>
            <person name="Zhang Q."/>
            <person name="Presley C."/>
            <person name="Deng X."/>
            <person name="Wei C.I."/>
            <person name="Xiao S."/>
        </authorList>
    </citation>
    <scope>NUCLEOTIDE SEQUENCE [LARGE SCALE GENOMIC DNA]</scope>
    <source>
        <strain evidence="3">UMSG3</strain>
    </source>
</reference>
<feature type="compositionally biased region" description="Basic and acidic residues" evidence="2">
    <location>
        <begin position="244"/>
        <end position="262"/>
    </location>
</feature>
<comment type="similarity">
    <text evidence="1">Belongs to the MAF1 family.</text>
</comment>
<dbReference type="STRING" id="62708.A0A420I5T0"/>
<protein>
    <recommendedName>
        <fullName evidence="1">Repressor of RNA polymerase III transcription MAF1</fullName>
    </recommendedName>
</protein>
<accession>A0A420I5T0</accession>
<comment type="subcellular location">
    <subcellularLocation>
        <location evidence="1">Nucleus</location>
    </subcellularLocation>
</comment>
<feature type="region of interest" description="Disordered" evidence="2">
    <location>
        <begin position="141"/>
        <end position="167"/>
    </location>
</feature>
<dbReference type="AlphaFoldDB" id="A0A420I5T0"/>
<keyword evidence="1" id="KW-0539">Nucleus</keyword>
<dbReference type="PANTHER" id="PTHR22504:SF0">
    <property type="entry name" value="REPRESSOR OF RNA POLYMERASE III TRANSCRIPTION MAF1 HOMOLOG"/>
    <property type="match status" value="1"/>
</dbReference>
<dbReference type="InterPro" id="IPR038564">
    <property type="entry name" value="Maf1_sf"/>
</dbReference>
<keyword evidence="1" id="KW-0678">Repressor</keyword>
<feature type="compositionally biased region" description="Polar residues" evidence="2">
    <location>
        <begin position="156"/>
        <end position="167"/>
    </location>
</feature>
<dbReference type="FunFam" id="3.40.1000.50:FF:000004">
    <property type="entry name" value="Repressor of RNA polymerase III transcription MAF1"/>
    <property type="match status" value="1"/>
</dbReference>
<feature type="region of interest" description="Disordered" evidence="2">
    <location>
        <begin position="241"/>
        <end position="271"/>
    </location>
</feature>
<dbReference type="InterPro" id="IPR015257">
    <property type="entry name" value="Maf1"/>
</dbReference>